<sequence>MADRSILLFGGGRMGLAMVRGWVAAGFDPAAIAIVEPAPGAALLSFAQSSGCRLNPPLAAREGQAVVLAVKPQMAADLAAPVAALARADTLVLSIMAGKTLRDLGRLFPGVAAFVRAAPNLPAAVGRGMTVALAGAGCSAADRDFAADLLAGTGALLWFEDEALMDVATALSGSGPGYIFYIADCLTQAGIAAGLAEPVAETLARMTLAGAGEMLRVSDRSAADLRRDVTSPAGTTEAGLRVLMADGALQARLTATVAAALARSRELAG</sequence>
<dbReference type="SUPFAM" id="SSF48179">
    <property type="entry name" value="6-phosphogluconate dehydrogenase C-terminal domain-like"/>
    <property type="match status" value="1"/>
</dbReference>
<evidence type="ECO:0000259" key="8">
    <source>
        <dbReference type="Pfam" id="PF14748"/>
    </source>
</evidence>
<comment type="catalytic activity">
    <reaction evidence="4">
        <text>L-proline + NAD(+) = (S)-1-pyrroline-5-carboxylate + NADH + 2 H(+)</text>
        <dbReference type="Rhea" id="RHEA:14105"/>
        <dbReference type="ChEBI" id="CHEBI:15378"/>
        <dbReference type="ChEBI" id="CHEBI:17388"/>
        <dbReference type="ChEBI" id="CHEBI:57540"/>
        <dbReference type="ChEBI" id="CHEBI:57945"/>
        <dbReference type="ChEBI" id="CHEBI:60039"/>
        <dbReference type="EC" id="1.5.1.2"/>
    </reaction>
</comment>
<evidence type="ECO:0000256" key="4">
    <source>
        <dbReference type="HAMAP-Rule" id="MF_01925"/>
    </source>
</evidence>
<dbReference type="GO" id="GO:0055129">
    <property type="term" value="P:L-proline biosynthetic process"/>
    <property type="evidence" value="ECO:0007669"/>
    <property type="project" value="UniProtKB-UniRule"/>
</dbReference>
<evidence type="ECO:0000313" key="10">
    <source>
        <dbReference type="Proteomes" id="UP000537161"/>
    </source>
</evidence>
<dbReference type="GO" id="GO:0004735">
    <property type="term" value="F:pyrroline-5-carboxylate reductase activity"/>
    <property type="evidence" value="ECO:0007669"/>
    <property type="project" value="UniProtKB-UniRule"/>
</dbReference>
<keyword evidence="2 4" id="KW-0521">NADP</keyword>
<feature type="domain" description="Pyrroline-5-carboxylate reductase catalytic N-terminal" evidence="7">
    <location>
        <begin position="7"/>
        <end position="98"/>
    </location>
</feature>
<dbReference type="FunFam" id="1.10.3730.10:FF:000001">
    <property type="entry name" value="Pyrroline-5-carboxylate reductase"/>
    <property type="match status" value="1"/>
</dbReference>
<dbReference type="HAMAP" id="MF_01925">
    <property type="entry name" value="P5C_reductase"/>
    <property type="match status" value="1"/>
</dbReference>
<keyword evidence="4" id="KW-0641">Proline biosynthesis</keyword>
<dbReference type="EC" id="1.5.1.2" evidence="4 5"/>
<dbReference type="InterPro" id="IPR029036">
    <property type="entry name" value="P5CR_dimer"/>
</dbReference>
<keyword evidence="4" id="KW-0963">Cytoplasm</keyword>
<dbReference type="PANTHER" id="PTHR11645">
    <property type="entry name" value="PYRROLINE-5-CARBOXYLATE REDUCTASE"/>
    <property type="match status" value="1"/>
</dbReference>
<dbReference type="InterPro" id="IPR028939">
    <property type="entry name" value="P5C_Rdtase_cat_N"/>
</dbReference>
<comment type="subcellular location">
    <subcellularLocation>
        <location evidence="4">Cytoplasm</location>
    </subcellularLocation>
</comment>
<dbReference type="NCBIfam" id="TIGR00112">
    <property type="entry name" value="proC"/>
    <property type="match status" value="1"/>
</dbReference>
<comment type="caution">
    <text evidence="9">The sequence shown here is derived from an EMBL/GenBank/DDBJ whole genome shotgun (WGS) entry which is preliminary data.</text>
</comment>
<evidence type="ECO:0000256" key="1">
    <source>
        <dbReference type="ARBA" id="ARBA00005525"/>
    </source>
</evidence>
<dbReference type="GO" id="GO:0005737">
    <property type="term" value="C:cytoplasm"/>
    <property type="evidence" value="ECO:0007669"/>
    <property type="project" value="UniProtKB-SubCell"/>
</dbReference>
<dbReference type="Pfam" id="PF03807">
    <property type="entry name" value="F420_oxidored"/>
    <property type="match status" value="1"/>
</dbReference>
<dbReference type="SUPFAM" id="SSF51735">
    <property type="entry name" value="NAD(P)-binding Rossmann-fold domains"/>
    <property type="match status" value="1"/>
</dbReference>
<proteinExistence type="inferred from homology"/>
<dbReference type="Proteomes" id="UP000537161">
    <property type="component" value="Unassembled WGS sequence"/>
</dbReference>
<dbReference type="UniPathway" id="UPA00098">
    <property type="reaction ID" value="UER00361"/>
</dbReference>
<keyword evidence="3 4" id="KW-0560">Oxidoreductase</keyword>
<feature type="binding site" evidence="6">
    <location>
        <begin position="69"/>
        <end position="72"/>
    </location>
    <ligand>
        <name>NADP(+)</name>
        <dbReference type="ChEBI" id="CHEBI:58349"/>
    </ligand>
</feature>
<comment type="pathway">
    <text evidence="4">Amino-acid biosynthesis; L-proline biosynthesis; L-proline from L-glutamate 5-semialdehyde: step 1/1.</text>
</comment>
<accession>A0A7W9EPT5</accession>
<dbReference type="Gene3D" id="3.40.50.720">
    <property type="entry name" value="NAD(P)-binding Rossmann-like Domain"/>
    <property type="match status" value="1"/>
</dbReference>
<dbReference type="PIRSF" id="PIRSF000193">
    <property type="entry name" value="Pyrrol-5-carb_rd"/>
    <property type="match status" value="1"/>
</dbReference>
<evidence type="ECO:0000256" key="5">
    <source>
        <dbReference type="NCBIfam" id="TIGR00112"/>
    </source>
</evidence>
<dbReference type="AlphaFoldDB" id="A0A7W9EPT5"/>
<dbReference type="EMBL" id="JACIJH010000002">
    <property type="protein sequence ID" value="MBB5705913.1"/>
    <property type="molecule type" value="Genomic_DNA"/>
</dbReference>
<protein>
    <recommendedName>
        <fullName evidence="4 5">Pyrroline-5-carboxylate reductase</fullName>
        <shortName evidence="4">P5C reductase</shortName>
        <shortName evidence="4">P5CR</shortName>
        <ecNumber evidence="4 5">1.5.1.2</ecNumber>
    </recommendedName>
    <alternativeName>
        <fullName evidence="4">PCA reductase</fullName>
    </alternativeName>
</protein>
<keyword evidence="4" id="KW-0028">Amino-acid biosynthesis</keyword>
<comment type="catalytic activity">
    <reaction evidence="4">
        <text>L-proline + NADP(+) = (S)-1-pyrroline-5-carboxylate + NADPH + 2 H(+)</text>
        <dbReference type="Rhea" id="RHEA:14109"/>
        <dbReference type="ChEBI" id="CHEBI:15378"/>
        <dbReference type="ChEBI" id="CHEBI:17388"/>
        <dbReference type="ChEBI" id="CHEBI:57783"/>
        <dbReference type="ChEBI" id="CHEBI:58349"/>
        <dbReference type="ChEBI" id="CHEBI:60039"/>
        <dbReference type="EC" id="1.5.1.2"/>
    </reaction>
</comment>
<reference evidence="9 10" key="1">
    <citation type="submission" date="2020-08" db="EMBL/GenBank/DDBJ databases">
        <title>Genomic Encyclopedia of Type Strains, Phase IV (KMG-IV): sequencing the most valuable type-strain genomes for metagenomic binning, comparative biology and taxonomic classification.</title>
        <authorList>
            <person name="Goeker M."/>
        </authorList>
    </citation>
    <scope>NUCLEOTIDE SEQUENCE [LARGE SCALE GENOMIC DNA]</scope>
    <source>
        <strain evidence="9 10">DSM 27163</strain>
    </source>
</reference>
<dbReference type="RefSeq" id="WP_221235018.1">
    <property type="nucleotide sequence ID" value="NZ_JACIJH010000002.1"/>
</dbReference>
<keyword evidence="10" id="KW-1185">Reference proteome</keyword>
<dbReference type="InterPro" id="IPR036291">
    <property type="entry name" value="NAD(P)-bd_dom_sf"/>
</dbReference>
<evidence type="ECO:0000259" key="7">
    <source>
        <dbReference type="Pfam" id="PF03807"/>
    </source>
</evidence>
<evidence type="ECO:0000313" key="9">
    <source>
        <dbReference type="EMBL" id="MBB5705913.1"/>
    </source>
</evidence>
<dbReference type="InterPro" id="IPR008927">
    <property type="entry name" value="6-PGluconate_DH-like_C_sf"/>
</dbReference>
<evidence type="ECO:0000256" key="3">
    <source>
        <dbReference type="ARBA" id="ARBA00023002"/>
    </source>
</evidence>
<dbReference type="PANTHER" id="PTHR11645:SF0">
    <property type="entry name" value="PYRROLINE-5-CARBOXYLATE REDUCTASE 3"/>
    <property type="match status" value="1"/>
</dbReference>
<name>A0A7W9EPT5_9SPHN</name>
<dbReference type="Pfam" id="PF14748">
    <property type="entry name" value="P5CR_dimer"/>
    <property type="match status" value="1"/>
</dbReference>
<comment type="similarity">
    <text evidence="1 4">Belongs to the pyrroline-5-carboxylate reductase family.</text>
</comment>
<dbReference type="InterPro" id="IPR000304">
    <property type="entry name" value="Pyrroline-COOH_reductase"/>
</dbReference>
<gene>
    <name evidence="4" type="primary">proC</name>
    <name evidence="9" type="ORF">FHR21_001246</name>
</gene>
<dbReference type="Gene3D" id="1.10.3730.10">
    <property type="entry name" value="ProC C-terminal domain-like"/>
    <property type="match status" value="1"/>
</dbReference>
<evidence type="ECO:0000256" key="6">
    <source>
        <dbReference type="PIRSR" id="PIRSR000193-1"/>
    </source>
</evidence>
<organism evidence="9 10">
    <name type="scientific">Sphingopyxis panaciterrulae</name>
    <dbReference type="NCBI Taxonomy" id="462372"/>
    <lineage>
        <taxon>Bacteria</taxon>
        <taxon>Pseudomonadati</taxon>
        <taxon>Pseudomonadota</taxon>
        <taxon>Alphaproteobacteria</taxon>
        <taxon>Sphingomonadales</taxon>
        <taxon>Sphingomonadaceae</taxon>
        <taxon>Sphingopyxis</taxon>
    </lineage>
</organism>
<feature type="domain" description="Pyrroline-5-carboxylate reductase dimerisation" evidence="8">
    <location>
        <begin position="162"/>
        <end position="267"/>
    </location>
</feature>
<evidence type="ECO:0000256" key="2">
    <source>
        <dbReference type="ARBA" id="ARBA00022857"/>
    </source>
</evidence>
<comment type="function">
    <text evidence="4">Catalyzes the reduction of 1-pyrroline-5-carboxylate (PCA) to L-proline.</text>
</comment>